<protein>
    <recommendedName>
        <fullName evidence="4">FAS1 domain-containing protein</fullName>
    </recommendedName>
</protein>
<name>A0A136ILX8_9PEZI</name>
<feature type="region of interest" description="Disordered" evidence="2">
    <location>
        <begin position="35"/>
        <end position="79"/>
    </location>
</feature>
<dbReference type="PROSITE" id="PS51257">
    <property type="entry name" value="PROKAR_LIPOPROTEIN"/>
    <property type="match status" value="1"/>
</dbReference>
<sequence length="244" mass="26461">MRLSGLTSLQLLAACSTTALAAALTIALPRQHHDIAPTTSDHTQDAAGPATQHQQQRPLVHVPAMPPPSSEQQDSPPVQSSIMLSDVMGRDRSMTLFAEFARDVAAVSERLDSAAQNSTVLAPLNSAVEALPRKPWEDAGEYSALGVDAYEGGDGRERAARNMRRFVEAHVLPVSPWREGQRVRSLLSSSGGEEGENGDREVWWEMKNGKKVIFPDEIEVSSIASRVGNGEVWIVKGVRNYAGR</sequence>
<dbReference type="Proteomes" id="UP000070501">
    <property type="component" value="Unassembled WGS sequence"/>
</dbReference>
<accession>A0A136ILX8</accession>
<dbReference type="STRING" id="196109.A0A136ILX8"/>
<feature type="compositionally biased region" description="Low complexity" evidence="2">
    <location>
        <begin position="70"/>
        <end position="79"/>
    </location>
</feature>
<reference evidence="6" key="1">
    <citation type="submission" date="2016-02" db="EMBL/GenBank/DDBJ databases">
        <title>Draft genome sequence of Microdochium bolleyi, a fungal endophyte of beachgrass.</title>
        <authorList>
            <consortium name="DOE Joint Genome Institute"/>
            <person name="David A.S."/>
            <person name="May G."/>
            <person name="Haridas S."/>
            <person name="Lim J."/>
            <person name="Wang M."/>
            <person name="Labutti K."/>
            <person name="Lipzen A."/>
            <person name="Barry K."/>
            <person name="Grigoriev I.V."/>
        </authorList>
    </citation>
    <scope>NUCLEOTIDE SEQUENCE [LARGE SCALE GENOMIC DNA]</scope>
    <source>
        <strain evidence="6">J235TASD1</strain>
    </source>
</reference>
<organism evidence="5 6">
    <name type="scientific">Microdochium bolleyi</name>
    <dbReference type="NCBI Taxonomy" id="196109"/>
    <lineage>
        <taxon>Eukaryota</taxon>
        <taxon>Fungi</taxon>
        <taxon>Dikarya</taxon>
        <taxon>Ascomycota</taxon>
        <taxon>Pezizomycotina</taxon>
        <taxon>Sordariomycetes</taxon>
        <taxon>Xylariomycetidae</taxon>
        <taxon>Xylariales</taxon>
        <taxon>Microdochiaceae</taxon>
        <taxon>Microdochium</taxon>
    </lineage>
</organism>
<dbReference type="EMBL" id="KQ964272">
    <property type="protein sequence ID" value="KXJ85977.1"/>
    <property type="molecule type" value="Genomic_DNA"/>
</dbReference>
<feature type="signal peptide" evidence="3">
    <location>
        <begin position="1"/>
        <end position="21"/>
    </location>
</feature>
<evidence type="ECO:0000313" key="6">
    <source>
        <dbReference type="Proteomes" id="UP000070501"/>
    </source>
</evidence>
<evidence type="ECO:0000256" key="3">
    <source>
        <dbReference type="SAM" id="SignalP"/>
    </source>
</evidence>
<feature type="domain" description="FAS1" evidence="4">
    <location>
        <begin position="81"/>
        <end position="239"/>
    </location>
</feature>
<dbReference type="SUPFAM" id="SSF82153">
    <property type="entry name" value="FAS1 domain"/>
    <property type="match status" value="1"/>
</dbReference>
<dbReference type="OrthoDB" id="5551751at2759"/>
<evidence type="ECO:0000256" key="1">
    <source>
        <dbReference type="ARBA" id="ARBA00022729"/>
    </source>
</evidence>
<dbReference type="InterPro" id="IPR040200">
    <property type="entry name" value="Mug57-like"/>
</dbReference>
<dbReference type="PANTHER" id="PTHR28156:SF1">
    <property type="entry name" value="FAS1 DOMAIN-CONTAINING PROTEIN YDR262W"/>
    <property type="match status" value="1"/>
</dbReference>
<dbReference type="PANTHER" id="PTHR28156">
    <property type="entry name" value="FAS1 DOMAIN-CONTAINING PROTEIN YDR262W"/>
    <property type="match status" value="1"/>
</dbReference>
<proteinExistence type="predicted"/>
<evidence type="ECO:0000256" key="2">
    <source>
        <dbReference type="SAM" id="MobiDB-lite"/>
    </source>
</evidence>
<keyword evidence="1 3" id="KW-0732">Signal</keyword>
<feature type="chain" id="PRO_5007292812" description="FAS1 domain-containing protein" evidence="3">
    <location>
        <begin position="22"/>
        <end position="244"/>
    </location>
</feature>
<dbReference type="PROSITE" id="PS50213">
    <property type="entry name" value="FAS1"/>
    <property type="match status" value="1"/>
</dbReference>
<dbReference type="InterPro" id="IPR000782">
    <property type="entry name" value="FAS1_domain"/>
</dbReference>
<evidence type="ECO:0000259" key="4">
    <source>
        <dbReference type="PROSITE" id="PS50213"/>
    </source>
</evidence>
<dbReference type="InParanoid" id="A0A136ILX8"/>
<evidence type="ECO:0000313" key="5">
    <source>
        <dbReference type="EMBL" id="KXJ85977.1"/>
    </source>
</evidence>
<keyword evidence="6" id="KW-1185">Reference proteome</keyword>
<dbReference type="FunCoup" id="A0A136ILX8">
    <property type="interactions" value="8"/>
</dbReference>
<dbReference type="AlphaFoldDB" id="A0A136ILX8"/>
<dbReference type="InterPro" id="IPR036378">
    <property type="entry name" value="FAS1_dom_sf"/>
</dbReference>
<gene>
    <name evidence="5" type="ORF">Micbo1qcDRAFT_237228</name>
</gene>